<feature type="domain" description="DUF7878" evidence="1">
    <location>
        <begin position="2"/>
        <end position="100"/>
    </location>
</feature>
<dbReference type="RefSeq" id="WP_369745067.1">
    <property type="nucleotide sequence ID" value="NZ_CP165735.1"/>
</dbReference>
<sequence>MVGLDADLTVSVGPALLYRGPAFPVVELARSLFLWLNEANRGDFMFDSMSFEEVGAFSLTRGSSGWVVGSVFSPDVVSNPLDWAEVERGCRDFLSQIEFDVLSLGLDPGEVIHR</sequence>
<dbReference type="Pfam" id="PF25297">
    <property type="entry name" value="DUF7878"/>
    <property type="match status" value="1"/>
</dbReference>
<dbReference type="InterPro" id="IPR057200">
    <property type="entry name" value="DUF7878"/>
</dbReference>
<proteinExistence type="predicted"/>
<evidence type="ECO:0000313" key="2">
    <source>
        <dbReference type="EMBL" id="XDV70667.1"/>
    </source>
</evidence>
<gene>
    <name evidence="2" type="ORF">ABQM86_17130</name>
</gene>
<name>A0AB39YLD4_9MICC</name>
<protein>
    <recommendedName>
        <fullName evidence="1">DUF7878 domain-containing protein</fullName>
    </recommendedName>
</protein>
<dbReference type="AlphaFoldDB" id="A0AB39YLD4"/>
<dbReference type="EMBL" id="CP165735">
    <property type="protein sequence ID" value="XDV70667.1"/>
    <property type="molecule type" value="Genomic_DNA"/>
</dbReference>
<accession>A0AB39YLD4</accession>
<organism evidence="2">
    <name type="scientific">Paenarthrobacter sp. AMU7</name>
    <dbReference type="NCBI Taxonomy" id="3162492"/>
    <lineage>
        <taxon>Bacteria</taxon>
        <taxon>Bacillati</taxon>
        <taxon>Actinomycetota</taxon>
        <taxon>Actinomycetes</taxon>
        <taxon>Micrococcales</taxon>
        <taxon>Micrococcaceae</taxon>
        <taxon>Paenarthrobacter</taxon>
    </lineage>
</organism>
<evidence type="ECO:0000259" key="1">
    <source>
        <dbReference type="Pfam" id="PF25297"/>
    </source>
</evidence>
<reference evidence="2" key="1">
    <citation type="submission" date="2024-07" db="EMBL/GenBank/DDBJ databases">
        <authorList>
            <person name="Li J."/>
            <person name="Wei H."/>
            <person name="Ma J."/>
        </authorList>
    </citation>
    <scope>NUCLEOTIDE SEQUENCE</scope>
    <source>
        <strain evidence="2">AMU7</strain>
    </source>
</reference>